<evidence type="ECO:0000256" key="4">
    <source>
        <dbReference type="ARBA" id="ARBA00023125"/>
    </source>
</evidence>
<keyword evidence="7" id="KW-1185">Reference proteome</keyword>
<evidence type="ECO:0000256" key="5">
    <source>
        <dbReference type="ARBA" id="ARBA00023163"/>
    </source>
</evidence>
<evidence type="ECO:0000256" key="2">
    <source>
        <dbReference type="ARBA" id="ARBA00023012"/>
    </source>
</evidence>
<dbReference type="PANTHER" id="PTHR48111">
    <property type="entry name" value="REGULATOR OF RPOS"/>
    <property type="match status" value="1"/>
</dbReference>
<dbReference type="SUPFAM" id="SSF52172">
    <property type="entry name" value="CheY-like"/>
    <property type="match status" value="1"/>
</dbReference>
<sequence>MNPQVDRPLRILVAEDDAALSVMLSYNLEAAGHAVMPVDNGLDALREVTEWKPDLVLLDWMMPGLSGVDLCRRLRMATATRYLPVIMLTARGEERDSIHALDTGADDYLVKPCGMDVLHARVRAVMRRCAGRGATAAAEQNDDVLGFADITVDHGGRRVTRGGSAIALGPTEYRILLHLLRNPRRVFSRAEILAAAWDDRIHVEERTVDVHIRRLRLALNAGGGVDLIRTVRSSGYMLDDGRVD</sequence>
<keyword evidence="1" id="KW-0597">Phosphoprotein</keyword>
<dbReference type="SMART" id="SM00862">
    <property type="entry name" value="Trans_reg_C"/>
    <property type="match status" value="1"/>
</dbReference>
<evidence type="ECO:0000256" key="3">
    <source>
        <dbReference type="ARBA" id="ARBA00023015"/>
    </source>
</evidence>
<keyword evidence="4" id="KW-0238">DNA-binding</keyword>
<dbReference type="GO" id="GO:0006355">
    <property type="term" value="P:regulation of DNA-templated transcription"/>
    <property type="evidence" value="ECO:0007669"/>
    <property type="project" value="InterPro"/>
</dbReference>
<evidence type="ECO:0000313" key="6">
    <source>
        <dbReference type="EMBL" id="QIP36407.1"/>
    </source>
</evidence>
<dbReference type="Gene3D" id="3.40.50.2300">
    <property type="match status" value="1"/>
</dbReference>
<keyword evidence="3" id="KW-0805">Transcription regulation</keyword>
<protein>
    <submittedName>
        <fullName evidence="6">Response regulator</fullName>
    </submittedName>
</protein>
<keyword evidence="5" id="KW-0804">Transcription</keyword>
<dbReference type="PANTHER" id="PTHR48111:SF40">
    <property type="entry name" value="PHOSPHATE REGULON TRANSCRIPTIONAL REGULATORY PROTEIN PHOB"/>
    <property type="match status" value="1"/>
</dbReference>
<dbReference type="KEGG" id="kre:GWK63_13830"/>
<keyword evidence="2" id="KW-0902">Two-component regulatory system</keyword>
<dbReference type="PROSITE" id="PS51755">
    <property type="entry name" value="OMPR_PHOB"/>
    <property type="match status" value="1"/>
</dbReference>
<dbReference type="InterPro" id="IPR011006">
    <property type="entry name" value="CheY-like_superfamily"/>
</dbReference>
<dbReference type="GO" id="GO:0000156">
    <property type="term" value="F:phosphorelay response regulator activity"/>
    <property type="evidence" value="ECO:0007669"/>
    <property type="project" value="TreeGrafter"/>
</dbReference>
<dbReference type="GO" id="GO:0005829">
    <property type="term" value="C:cytosol"/>
    <property type="evidence" value="ECO:0007669"/>
    <property type="project" value="TreeGrafter"/>
</dbReference>
<dbReference type="SMART" id="SM00448">
    <property type="entry name" value="REC"/>
    <property type="match status" value="1"/>
</dbReference>
<dbReference type="PROSITE" id="PS50110">
    <property type="entry name" value="RESPONSE_REGULATORY"/>
    <property type="match status" value="1"/>
</dbReference>
<dbReference type="CDD" id="cd00383">
    <property type="entry name" value="trans_reg_C"/>
    <property type="match status" value="1"/>
</dbReference>
<dbReference type="EMBL" id="CP050139">
    <property type="protein sequence ID" value="QIP36407.1"/>
    <property type="molecule type" value="Genomic_DNA"/>
</dbReference>
<dbReference type="InterPro" id="IPR016032">
    <property type="entry name" value="Sig_transdc_resp-reg_C-effctor"/>
</dbReference>
<dbReference type="AlphaFoldDB" id="A0A181CE19"/>
<evidence type="ECO:0000313" key="7">
    <source>
        <dbReference type="Proteomes" id="UP000502533"/>
    </source>
</evidence>
<dbReference type="InterPro" id="IPR039420">
    <property type="entry name" value="WalR-like"/>
</dbReference>
<dbReference type="FunFam" id="3.40.50.2300:FF:000001">
    <property type="entry name" value="DNA-binding response regulator PhoB"/>
    <property type="match status" value="1"/>
</dbReference>
<organism evidence="6 7">
    <name type="scientific">Komagataeibacter rhaeticus</name>
    <dbReference type="NCBI Taxonomy" id="215221"/>
    <lineage>
        <taxon>Bacteria</taxon>
        <taxon>Pseudomonadati</taxon>
        <taxon>Pseudomonadota</taxon>
        <taxon>Alphaproteobacteria</taxon>
        <taxon>Acetobacterales</taxon>
        <taxon>Acetobacteraceae</taxon>
        <taxon>Komagataeibacter</taxon>
    </lineage>
</organism>
<dbReference type="GO" id="GO:0000976">
    <property type="term" value="F:transcription cis-regulatory region binding"/>
    <property type="evidence" value="ECO:0007669"/>
    <property type="project" value="TreeGrafter"/>
</dbReference>
<evidence type="ECO:0000256" key="1">
    <source>
        <dbReference type="ARBA" id="ARBA00022553"/>
    </source>
</evidence>
<dbReference type="RefSeq" id="WP_007397485.1">
    <property type="nucleotide sequence ID" value="NZ_CALMTF010000024.1"/>
</dbReference>
<dbReference type="GO" id="GO:0032993">
    <property type="term" value="C:protein-DNA complex"/>
    <property type="evidence" value="ECO:0007669"/>
    <property type="project" value="TreeGrafter"/>
</dbReference>
<name>A0A181CE19_9PROT</name>
<dbReference type="Gene3D" id="1.10.10.10">
    <property type="entry name" value="Winged helix-like DNA-binding domain superfamily/Winged helix DNA-binding domain"/>
    <property type="match status" value="1"/>
</dbReference>
<proteinExistence type="predicted"/>
<dbReference type="InterPro" id="IPR036388">
    <property type="entry name" value="WH-like_DNA-bd_sf"/>
</dbReference>
<dbReference type="Pfam" id="PF00486">
    <property type="entry name" value="Trans_reg_C"/>
    <property type="match status" value="1"/>
</dbReference>
<dbReference type="Proteomes" id="UP000502533">
    <property type="component" value="Chromosome"/>
</dbReference>
<dbReference type="InterPro" id="IPR001789">
    <property type="entry name" value="Sig_transdc_resp-reg_receiver"/>
</dbReference>
<accession>A0A181CE19</accession>
<dbReference type="GeneID" id="85023246"/>
<dbReference type="SUPFAM" id="SSF46894">
    <property type="entry name" value="C-terminal effector domain of the bipartite response regulators"/>
    <property type="match status" value="1"/>
</dbReference>
<gene>
    <name evidence="6" type="ORF">GWK63_13830</name>
</gene>
<dbReference type="InterPro" id="IPR001867">
    <property type="entry name" value="OmpR/PhoB-type_DNA-bd"/>
</dbReference>
<reference evidence="6 7" key="1">
    <citation type="submission" date="2020-03" db="EMBL/GenBank/DDBJ databases">
        <title>Isolation of cellulose-producing strains, genome characterization and application of the synthesized cellulose films as an economical and sustainable material for piezoelectric sensor construction.</title>
        <authorList>
            <person name="Mangayil R.K."/>
        </authorList>
    </citation>
    <scope>NUCLEOTIDE SEQUENCE [LARGE SCALE GENOMIC DNA]</scope>
    <source>
        <strain evidence="6 7">ENS 9a1a</strain>
    </source>
</reference>
<dbReference type="Pfam" id="PF00072">
    <property type="entry name" value="Response_reg"/>
    <property type="match status" value="1"/>
</dbReference>